<keyword evidence="12" id="KW-1185">Reference proteome</keyword>
<keyword evidence="11" id="KW-0969">Cilium</keyword>
<dbReference type="InterPro" id="IPR005503">
    <property type="entry name" value="FliL"/>
</dbReference>
<dbReference type="Proteomes" id="UP001565927">
    <property type="component" value="Unassembled WGS sequence"/>
</dbReference>
<keyword evidence="9 10" id="KW-0472">Membrane</keyword>
<evidence type="ECO:0000256" key="8">
    <source>
        <dbReference type="ARBA" id="ARBA00022989"/>
    </source>
</evidence>
<dbReference type="Pfam" id="PF03748">
    <property type="entry name" value="FliL"/>
    <property type="match status" value="1"/>
</dbReference>
<evidence type="ECO:0000256" key="6">
    <source>
        <dbReference type="ARBA" id="ARBA00022692"/>
    </source>
</evidence>
<evidence type="ECO:0000313" key="12">
    <source>
        <dbReference type="Proteomes" id="UP001565927"/>
    </source>
</evidence>
<evidence type="ECO:0000256" key="7">
    <source>
        <dbReference type="ARBA" id="ARBA00022779"/>
    </source>
</evidence>
<gene>
    <name evidence="11" type="primary">fliL</name>
    <name evidence="11" type="ORF">AB2L27_14880</name>
</gene>
<dbReference type="RefSeq" id="WP_370442264.1">
    <property type="nucleotide sequence ID" value="NZ_JBGFTU010000017.1"/>
</dbReference>
<organism evidence="11 12">
    <name type="scientific">Kineococcus halophytocola</name>
    <dbReference type="NCBI Taxonomy" id="3234027"/>
    <lineage>
        <taxon>Bacteria</taxon>
        <taxon>Bacillati</taxon>
        <taxon>Actinomycetota</taxon>
        <taxon>Actinomycetes</taxon>
        <taxon>Kineosporiales</taxon>
        <taxon>Kineosporiaceae</taxon>
        <taxon>Kineococcus</taxon>
    </lineage>
</organism>
<keyword evidence="5 10" id="KW-0145">Chemotaxis</keyword>
<keyword evidence="4 10" id="KW-1003">Cell membrane</keyword>
<keyword evidence="6 10" id="KW-0812">Transmembrane</keyword>
<dbReference type="PANTHER" id="PTHR35091">
    <property type="entry name" value="FLAGELLAR PROTEIN FLIL"/>
    <property type="match status" value="1"/>
</dbReference>
<dbReference type="PANTHER" id="PTHR35091:SF2">
    <property type="entry name" value="FLAGELLAR PROTEIN FLIL"/>
    <property type="match status" value="1"/>
</dbReference>
<comment type="function">
    <text evidence="1 10">Controls the rotational direction of flagella during chemotaxis.</text>
</comment>
<dbReference type="EMBL" id="JBGFTU010000017">
    <property type="protein sequence ID" value="MEZ0166041.1"/>
    <property type="molecule type" value="Genomic_DNA"/>
</dbReference>
<evidence type="ECO:0000256" key="2">
    <source>
        <dbReference type="ARBA" id="ARBA00004162"/>
    </source>
</evidence>
<evidence type="ECO:0000256" key="10">
    <source>
        <dbReference type="RuleBase" id="RU364125"/>
    </source>
</evidence>
<comment type="caution">
    <text evidence="11">The sequence shown here is derived from an EMBL/GenBank/DDBJ whole genome shotgun (WGS) entry which is preliminary data.</text>
</comment>
<evidence type="ECO:0000256" key="4">
    <source>
        <dbReference type="ARBA" id="ARBA00022475"/>
    </source>
</evidence>
<evidence type="ECO:0000256" key="5">
    <source>
        <dbReference type="ARBA" id="ARBA00022500"/>
    </source>
</evidence>
<evidence type="ECO:0000313" key="11">
    <source>
        <dbReference type="EMBL" id="MEZ0166041.1"/>
    </source>
</evidence>
<evidence type="ECO:0000256" key="9">
    <source>
        <dbReference type="ARBA" id="ARBA00023136"/>
    </source>
</evidence>
<keyword evidence="8 10" id="KW-1133">Transmembrane helix</keyword>
<keyword evidence="11" id="KW-0966">Cell projection</keyword>
<feature type="transmembrane region" description="Helical" evidence="10">
    <location>
        <begin position="20"/>
        <end position="41"/>
    </location>
</feature>
<reference evidence="11 12" key="1">
    <citation type="submission" date="2024-07" db="EMBL/GenBank/DDBJ databases">
        <authorList>
            <person name="Thanompreechachai J."/>
            <person name="Duangmal K."/>
        </authorList>
    </citation>
    <scope>NUCLEOTIDE SEQUENCE [LARGE SCALE GENOMIC DNA]</scope>
    <source>
        <strain evidence="11 12">LSe6-4</strain>
    </source>
</reference>
<proteinExistence type="inferred from homology"/>
<sequence>MAKKDKGDGEAKPGGAKKLIVIGAAAAVLLAGGTGAGVFVLTKGDSASAADTKAEEVLVPGDVTALDPISVNLADGHYLKIGVALQQVAAAGGGEGHGGSTGPDGSKAYDLIISQYSNLPMDELENAEQRDRLKNELQEKIVTAYETEDEKTKAKTKTVMGIYLTSFVMQ</sequence>
<comment type="subcellular location">
    <subcellularLocation>
        <location evidence="2">Cell membrane</location>
        <topology evidence="2">Single-pass membrane protein</topology>
    </subcellularLocation>
</comment>
<keyword evidence="11" id="KW-0282">Flagellum</keyword>
<protein>
    <recommendedName>
        <fullName evidence="10">Flagellar protein FliL</fullName>
    </recommendedName>
</protein>
<accession>A0ABV4H6J8</accession>
<keyword evidence="7 10" id="KW-0283">Flagellar rotation</keyword>
<comment type="similarity">
    <text evidence="3 10">Belongs to the FliL family.</text>
</comment>
<name>A0ABV4H6J8_9ACTN</name>
<evidence type="ECO:0000256" key="1">
    <source>
        <dbReference type="ARBA" id="ARBA00002254"/>
    </source>
</evidence>
<evidence type="ECO:0000256" key="3">
    <source>
        <dbReference type="ARBA" id="ARBA00008281"/>
    </source>
</evidence>